<organism evidence="3 4">
    <name type="scientific">Favolaschia claudopus</name>
    <dbReference type="NCBI Taxonomy" id="2862362"/>
    <lineage>
        <taxon>Eukaryota</taxon>
        <taxon>Fungi</taxon>
        <taxon>Dikarya</taxon>
        <taxon>Basidiomycota</taxon>
        <taxon>Agaricomycotina</taxon>
        <taxon>Agaricomycetes</taxon>
        <taxon>Agaricomycetidae</taxon>
        <taxon>Agaricales</taxon>
        <taxon>Marasmiineae</taxon>
        <taxon>Mycenaceae</taxon>
        <taxon>Favolaschia</taxon>
    </lineage>
</organism>
<feature type="transmembrane region" description="Helical" evidence="2">
    <location>
        <begin position="259"/>
        <end position="283"/>
    </location>
</feature>
<reference evidence="3 4" key="1">
    <citation type="journal article" date="2024" name="J Genomics">
        <title>Draft genome sequencing and assembly of Favolaschia claudopus CIRM-BRFM 2984 isolated from oak limbs.</title>
        <authorList>
            <person name="Navarro D."/>
            <person name="Drula E."/>
            <person name="Chaduli D."/>
            <person name="Cazenave R."/>
            <person name="Ahrendt S."/>
            <person name="Wang J."/>
            <person name="Lipzen A."/>
            <person name="Daum C."/>
            <person name="Barry K."/>
            <person name="Grigoriev I.V."/>
            <person name="Favel A."/>
            <person name="Rosso M.N."/>
            <person name="Martin F."/>
        </authorList>
    </citation>
    <scope>NUCLEOTIDE SEQUENCE [LARGE SCALE GENOMIC DNA]</scope>
    <source>
        <strain evidence="3 4">CIRM-BRFM 2984</strain>
    </source>
</reference>
<keyword evidence="2" id="KW-0472">Membrane</keyword>
<evidence type="ECO:0000256" key="2">
    <source>
        <dbReference type="SAM" id="Phobius"/>
    </source>
</evidence>
<protein>
    <recommendedName>
        <fullName evidence="5">Nuclear transcription factor Y subunit</fullName>
    </recommendedName>
</protein>
<evidence type="ECO:0000313" key="4">
    <source>
        <dbReference type="Proteomes" id="UP001362999"/>
    </source>
</evidence>
<accession>A0AAV9ZNL1</accession>
<dbReference type="AlphaFoldDB" id="A0AAV9ZNL1"/>
<evidence type="ECO:0000256" key="1">
    <source>
        <dbReference type="SAM" id="MobiDB-lite"/>
    </source>
</evidence>
<keyword evidence="4" id="KW-1185">Reference proteome</keyword>
<gene>
    <name evidence="3" type="ORF">R3P38DRAFT_2804805</name>
</gene>
<sequence>MAEWDWILGVFLDLNTNFKRFNAGSNGGEFVVGSTYNNQKKRKRRQLQHERYMKSKARQIKRLRDSPKPPDLKLLAMENAARLARAGHLPGVAGLQTQVETPFFIPCADFVDNGNTATGALASPLAQAPLHVVGGEISRRLVAGQLAGDAREEAGCALRAHKNEEVRESKNDERDGRDMRVYARVCCRCGERETAGDERDGQAILYYAPTASMRRVSDTDHTDATRLRPRGRGQLTEAADRNPRRETAAVFRALVRRQLIMFGALCIASTRLVVVEFIVITTII</sequence>
<feature type="region of interest" description="Disordered" evidence="1">
    <location>
        <begin position="217"/>
        <end position="241"/>
    </location>
</feature>
<name>A0AAV9ZNL1_9AGAR</name>
<keyword evidence="2" id="KW-1133">Transmembrane helix</keyword>
<evidence type="ECO:0000313" key="3">
    <source>
        <dbReference type="EMBL" id="KAK6988145.1"/>
    </source>
</evidence>
<comment type="caution">
    <text evidence="3">The sequence shown here is derived from an EMBL/GenBank/DDBJ whole genome shotgun (WGS) entry which is preliminary data.</text>
</comment>
<dbReference type="Proteomes" id="UP001362999">
    <property type="component" value="Unassembled WGS sequence"/>
</dbReference>
<evidence type="ECO:0008006" key="5">
    <source>
        <dbReference type="Google" id="ProtNLM"/>
    </source>
</evidence>
<feature type="compositionally biased region" description="Basic and acidic residues" evidence="1">
    <location>
        <begin position="217"/>
        <end position="226"/>
    </location>
</feature>
<keyword evidence="2" id="KW-0812">Transmembrane</keyword>
<dbReference type="EMBL" id="JAWWNJ010000125">
    <property type="protein sequence ID" value="KAK6988145.1"/>
    <property type="molecule type" value="Genomic_DNA"/>
</dbReference>
<proteinExistence type="predicted"/>